<protein>
    <submittedName>
        <fullName evidence="1">Uncharacterized protein</fullName>
    </submittedName>
</protein>
<comment type="caution">
    <text evidence="1">The sequence shown here is derived from an EMBL/GenBank/DDBJ whole genome shotgun (WGS) entry which is preliminary data.</text>
</comment>
<evidence type="ECO:0000313" key="1">
    <source>
        <dbReference type="EMBL" id="TBU15421.1"/>
    </source>
</evidence>
<reference evidence="1 2" key="1">
    <citation type="submission" date="2017-12" db="EMBL/GenBank/DDBJ databases">
        <authorList>
            <person name="Pombert J.-F."/>
            <person name="Haag K.L."/>
            <person name="Ebert D."/>
        </authorList>
    </citation>
    <scope>NUCLEOTIDE SEQUENCE [LARGE SCALE GENOMIC DNA]</scope>
    <source>
        <strain evidence="1">IL-G-3</strain>
    </source>
</reference>
<dbReference type="Proteomes" id="UP000292282">
    <property type="component" value="Unassembled WGS sequence"/>
</dbReference>
<keyword evidence="2" id="KW-1185">Reference proteome</keyword>
<accession>A0A4Q9LZL8</accession>
<organism evidence="1 2">
    <name type="scientific">Hamiltosporidium tvaerminnensis</name>
    <dbReference type="NCBI Taxonomy" id="1176355"/>
    <lineage>
        <taxon>Eukaryota</taxon>
        <taxon>Fungi</taxon>
        <taxon>Fungi incertae sedis</taxon>
        <taxon>Microsporidia</taxon>
        <taxon>Dubosqiidae</taxon>
        <taxon>Hamiltosporidium</taxon>
    </lineage>
</organism>
<dbReference type="VEuPathDB" id="MicrosporidiaDB:CWI38_0312p0040"/>
<proteinExistence type="predicted"/>
<gene>
    <name evidence="1" type="ORF">CWI38_0312p0040</name>
</gene>
<sequence>MGRNIVENTNKTHLALIKSFLKVINRLEERATNKKLEKKENNWLQDKVVCCYICTELFWEAEDMYQHCDAPGDSMICSTTRFEERFVYKCVK</sequence>
<evidence type="ECO:0000313" key="2">
    <source>
        <dbReference type="Proteomes" id="UP000292282"/>
    </source>
</evidence>
<name>A0A4Q9LZL8_9MICR</name>
<dbReference type="AlphaFoldDB" id="A0A4Q9LZL8"/>
<dbReference type="EMBL" id="PITK01000312">
    <property type="protein sequence ID" value="TBU15421.1"/>
    <property type="molecule type" value="Genomic_DNA"/>
</dbReference>